<gene>
    <name evidence="2" type="ORF">GCM10018793_34210</name>
</gene>
<organism evidence="2 3">
    <name type="scientific">Streptomyces sulfonofaciens</name>
    <dbReference type="NCBI Taxonomy" id="68272"/>
    <lineage>
        <taxon>Bacteria</taxon>
        <taxon>Bacillati</taxon>
        <taxon>Actinomycetota</taxon>
        <taxon>Actinomycetes</taxon>
        <taxon>Kitasatosporales</taxon>
        <taxon>Streptomycetaceae</taxon>
        <taxon>Streptomyces</taxon>
    </lineage>
</organism>
<accession>A0A919L253</accession>
<feature type="domain" description="N-acetyltransferase" evidence="1">
    <location>
        <begin position="37"/>
        <end position="184"/>
    </location>
</feature>
<protein>
    <submittedName>
        <fullName evidence="2">N-acetyltransferase</fullName>
    </submittedName>
</protein>
<dbReference type="InterPro" id="IPR016181">
    <property type="entry name" value="Acyl_CoA_acyltransferase"/>
</dbReference>
<reference evidence="2" key="1">
    <citation type="journal article" date="2014" name="Int. J. Syst. Evol. Microbiol.">
        <title>Complete genome sequence of Corynebacterium casei LMG S-19264T (=DSM 44701T), isolated from a smear-ripened cheese.</title>
        <authorList>
            <consortium name="US DOE Joint Genome Institute (JGI-PGF)"/>
            <person name="Walter F."/>
            <person name="Albersmeier A."/>
            <person name="Kalinowski J."/>
            <person name="Ruckert C."/>
        </authorList>
    </citation>
    <scope>NUCLEOTIDE SEQUENCE</scope>
    <source>
        <strain evidence="2">JCM 5069</strain>
    </source>
</reference>
<dbReference type="GO" id="GO:0016747">
    <property type="term" value="F:acyltransferase activity, transferring groups other than amino-acyl groups"/>
    <property type="evidence" value="ECO:0007669"/>
    <property type="project" value="InterPro"/>
</dbReference>
<dbReference type="SUPFAM" id="SSF55729">
    <property type="entry name" value="Acyl-CoA N-acyltransferases (Nat)"/>
    <property type="match status" value="1"/>
</dbReference>
<evidence type="ECO:0000259" key="1">
    <source>
        <dbReference type="PROSITE" id="PS51186"/>
    </source>
</evidence>
<reference evidence="2" key="2">
    <citation type="submission" date="2020-09" db="EMBL/GenBank/DDBJ databases">
        <authorList>
            <person name="Sun Q."/>
            <person name="Ohkuma M."/>
        </authorList>
    </citation>
    <scope>NUCLEOTIDE SEQUENCE</scope>
    <source>
        <strain evidence="2">JCM 5069</strain>
    </source>
</reference>
<comment type="caution">
    <text evidence="2">The sequence shown here is derived from an EMBL/GenBank/DDBJ whole genome shotgun (WGS) entry which is preliminary data.</text>
</comment>
<dbReference type="InterPro" id="IPR000182">
    <property type="entry name" value="GNAT_dom"/>
</dbReference>
<dbReference type="CDD" id="cd04301">
    <property type="entry name" value="NAT_SF"/>
    <property type="match status" value="1"/>
</dbReference>
<name>A0A919L253_9ACTN</name>
<dbReference type="Gene3D" id="3.40.630.30">
    <property type="match status" value="1"/>
</dbReference>
<dbReference type="Pfam" id="PF00583">
    <property type="entry name" value="Acetyltransf_1"/>
    <property type="match status" value="1"/>
</dbReference>
<dbReference type="AlphaFoldDB" id="A0A919L253"/>
<proteinExistence type="predicted"/>
<evidence type="ECO:0000313" key="3">
    <source>
        <dbReference type="Proteomes" id="UP000603708"/>
    </source>
</evidence>
<evidence type="ECO:0000313" key="2">
    <source>
        <dbReference type="EMBL" id="GHH80036.1"/>
    </source>
</evidence>
<dbReference type="Proteomes" id="UP000603708">
    <property type="component" value="Unassembled WGS sequence"/>
</dbReference>
<sequence>MQNSSNQSAHRGAVRSAADAAVYCREIIVSHMFRMETETSKVDRPRRDLLRARLRETNTAASPAIRALRGTAEEREVPLQIWMFTGEGDEEKLVAGLDAHTWARWLHINLLWVDAPHRAAGLGSRLLLEAERAAREDRDCLDSRVWTWDFQAPGFYKKYGYDVVCEIPDYPPGITEYTMTKRLA</sequence>
<dbReference type="PROSITE" id="PS51186">
    <property type="entry name" value="GNAT"/>
    <property type="match status" value="1"/>
</dbReference>
<keyword evidence="3" id="KW-1185">Reference proteome</keyword>
<dbReference type="EMBL" id="BNCD01000009">
    <property type="protein sequence ID" value="GHH80036.1"/>
    <property type="molecule type" value="Genomic_DNA"/>
</dbReference>